<evidence type="ECO:0000313" key="2">
    <source>
        <dbReference type="EMBL" id="MCY0146384.1"/>
    </source>
</evidence>
<keyword evidence="1" id="KW-0472">Membrane</keyword>
<keyword evidence="1" id="KW-1133">Transmembrane helix</keyword>
<keyword evidence="3" id="KW-1185">Reference proteome</keyword>
<protein>
    <submittedName>
        <fullName evidence="2">Uncharacterized protein</fullName>
    </submittedName>
</protein>
<gene>
    <name evidence="2" type="ORF">OEG84_01285</name>
</gene>
<keyword evidence="1" id="KW-0812">Transmembrane</keyword>
<evidence type="ECO:0000313" key="3">
    <source>
        <dbReference type="Proteomes" id="UP001073227"/>
    </source>
</evidence>
<evidence type="ECO:0000256" key="1">
    <source>
        <dbReference type="SAM" id="Phobius"/>
    </source>
</evidence>
<dbReference type="EMBL" id="JAOVZR010000001">
    <property type="protein sequence ID" value="MCY0146384.1"/>
    <property type="molecule type" value="Genomic_DNA"/>
</dbReference>
<reference evidence="2" key="1">
    <citation type="submission" date="2022-10" db="EMBL/GenBank/DDBJ databases">
        <title>Hoeflea sp. G2-23, isolated from marine algae.</title>
        <authorList>
            <person name="Kristyanto S."/>
            <person name="Kim J.M."/>
            <person name="Jeon C.O."/>
        </authorList>
    </citation>
    <scope>NUCLEOTIDE SEQUENCE</scope>
    <source>
        <strain evidence="2">G2-23</strain>
    </source>
</reference>
<dbReference type="Proteomes" id="UP001073227">
    <property type="component" value="Unassembled WGS sequence"/>
</dbReference>
<feature type="transmembrane region" description="Helical" evidence="1">
    <location>
        <begin position="58"/>
        <end position="78"/>
    </location>
</feature>
<organism evidence="2 3">
    <name type="scientific">Hoeflea algicola</name>
    <dbReference type="NCBI Taxonomy" id="2983763"/>
    <lineage>
        <taxon>Bacteria</taxon>
        <taxon>Pseudomonadati</taxon>
        <taxon>Pseudomonadota</taxon>
        <taxon>Alphaproteobacteria</taxon>
        <taxon>Hyphomicrobiales</taxon>
        <taxon>Rhizobiaceae</taxon>
        <taxon>Hoeflea</taxon>
    </lineage>
</organism>
<accession>A0ABT3Z3U9</accession>
<name>A0ABT3Z3U9_9HYPH</name>
<feature type="transmembrane region" description="Helical" evidence="1">
    <location>
        <begin position="26"/>
        <end position="52"/>
    </location>
</feature>
<proteinExistence type="predicted"/>
<sequence length="98" mass="10190">MSQTAPSPSPHLPAAGSRAIHPKTRFLAFLTAIGAIILITSEIWLAAVAALWAAGGVFGFGMTGDIILIALIIPPALWGTWMTVKLAIAAELDPENAD</sequence>
<dbReference type="RefSeq" id="WP_267652060.1">
    <property type="nucleotide sequence ID" value="NZ_JAOVZR010000001.1"/>
</dbReference>
<comment type="caution">
    <text evidence="2">The sequence shown here is derived from an EMBL/GenBank/DDBJ whole genome shotgun (WGS) entry which is preliminary data.</text>
</comment>